<dbReference type="KEGG" id="vg:55803007"/>
<protein>
    <submittedName>
        <fullName evidence="1">Uncharacterized protein</fullName>
    </submittedName>
</protein>
<name>A0A5S9C162_9CAUD</name>
<dbReference type="RefSeq" id="YP_009873886.1">
    <property type="nucleotide sequence ID" value="NC_049340.1"/>
</dbReference>
<sequence>MSTSNLYNTIQENFNGKSVKVIDGHLTATEKKHVLAILGAGLTEGSVKKKSYWIEKTENENEYIVTVGEMGYGLIKSYGQTKKTFQKTKSKVIIKEMITGLKLIELGYKPSKWFGTIIREANKANITDDSELIELIDNIIPKTIEPFNEHVYYHKILYLIVMRKLTMFRRYLKQ</sequence>
<organism evidence="1 2">
    <name type="scientific">Tenacibaculum phage PTm1</name>
    <dbReference type="NCBI Taxonomy" id="2547425"/>
    <lineage>
        <taxon>Viruses</taxon>
        <taxon>Duplodnaviria</taxon>
        <taxon>Heunggongvirae</taxon>
        <taxon>Uroviricota</taxon>
        <taxon>Caudoviricetes</taxon>
        <taxon>Shirahamavirus</taxon>
        <taxon>Shirahamavirus PTm1</taxon>
    </lineage>
</organism>
<keyword evidence="2" id="KW-1185">Reference proteome</keyword>
<dbReference type="EMBL" id="AP019524">
    <property type="protein sequence ID" value="BBI90594.1"/>
    <property type="molecule type" value="Genomic_DNA"/>
</dbReference>
<evidence type="ECO:0000313" key="2">
    <source>
        <dbReference type="Proteomes" id="UP000422648"/>
    </source>
</evidence>
<reference evidence="1 2" key="1">
    <citation type="journal article" date="2019" name="Arch. Virol.">
        <title>A novel jumbo Tenacibaculum maritimum lytic phage with head-fiber-like appendages.</title>
        <authorList>
            <person name="Kawato Y."/>
            <person name="Istiqomah I."/>
            <person name="Gaafar A.Y."/>
            <person name="Hanaoka M."/>
            <person name="Ishimaru K."/>
            <person name="Yasuike M."/>
            <person name="Nishiki I."/>
            <person name="Nakamura Y."/>
            <person name="Fujiwara A."/>
            <person name="Nakai T."/>
        </authorList>
    </citation>
    <scope>NUCLEOTIDE SEQUENCE [LARGE SCALE GENOMIC DNA]</scope>
    <source>
        <strain evidence="1 2">PTm1</strain>
    </source>
</reference>
<accession>A0A5S9C162</accession>
<proteinExistence type="predicted"/>
<dbReference type="Proteomes" id="UP000422648">
    <property type="component" value="Segment"/>
</dbReference>
<dbReference type="GeneID" id="55803007"/>
<evidence type="ECO:0000313" key="1">
    <source>
        <dbReference type="EMBL" id="BBI90594.1"/>
    </source>
</evidence>